<dbReference type="AlphaFoldDB" id="A0A175YAE6"/>
<feature type="compositionally biased region" description="Basic and acidic residues" evidence="1">
    <location>
        <begin position="76"/>
        <end position="99"/>
    </location>
</feature>
<proteinExistence type="predicted"/>
<evidence type="ECO:0000313" key="2">
    <source>
        <dbReference type="EMBL" id="WOG95514.1"/>
    </source>
</evidence>
<dbReference type="EMBL" id="CP093346">
    <property type="protein sequence ID" value="WOG95514.1"/>
    <property type="molecule type" value="Genomic_DNA"/>
</dbReference>
<name>A0A175YAE6_DAUCS</name>
<keyword evidence="3" id="KW-1185">Reference proteome</keyword>
<organism evidence="2 3">
    <name type="scientific">Daucus carota subsp. sativus</name>
    <name type="common">Carrot</name>
    <dbReference type="NCBI Taxonomy" id="79200"/>
    <lineage>
        <taxon>Eukaryota</taxon>
        <taxon>Viridiplantae</taxon>
        <taxon>Streptophyta</taxon>
        <taxon>Embryophyta</taxon>
        <taxon>Tracheophyta</taxon>
        <taxon>Spermatophyta</taxon>
        <taxon>Magnoliopsida</taxon>
        <taxon>eudicotyledons</taxon>
        <taxon>Gunneridae</taxon>
        <taxon>Pentapetalae</taxon>
        <taxon>asterids</taxon>
        <taxon>campanulids</taxon>
        <taxon>Apiales</taxon>
        <taxon>Apiaceae</taxon>
        <taxon>Apioideae</taxon>
        <taxon>Scandiceae</taxon>
        <taxon>Daucinae</taxon>
        <taxon>Daucus</taxon>
        <taxon>Daucus sect. Daucus</taxon>
    </lineage>
</organism>
<protein>
    <submittedName>
        <fullName evidence="2">Uncharacterized protein</fullName>
    </submittedName>
</protein>
<gene>
    <name evidence="2" type="ORF">DCAR_0414836</name>
</gene>
<reference evidence="2" key="1">
    <citation type="journal article" date="2016" name="Nat. Genet.">
        <title>A high-quality carrot genome assembly provides new insights into carotenoid accumulation and asterid genome evolution.</title>
        <authorList>
            <person name="Iorizzo M."/>
            <person name="Ellison S."/>
            <person name="Senalik D."/>
            <person name="Zeng P."/>
            <person name="Satapoomin P."/>
            <person name="Huang J."/>
            <person name="Bowman M."/>
            <person name="Iovene M."/>
            <person name="Sanseverino W."/>
            <person name="Cavagnaro P."/>
            <person name="Yildiz M."/>
            <person name="Macko-Podgorni A."/>
            <person name="Moranska E."/>
            <person name="Grzebelus E."/>
            <person name="Grzebelus D."/>
            <person name="Ashrafi H."/>
            <person name="Zheng Z."/>
            <person name="Cheng S."/>
            <person name="Spooner D."/>
            <person name="Van Deynze A."/>
            <person name="Simon P."/>
        </authorList>
    </citation>
    <scope>NUCLEOTIDE SEQUENCE</scope>
    <source>
        <tissue evidence="2">Leaf</tissue>
    </source>
</reference>
<accession>A0A175YAE6</accession>
<dbReference type="Proteomes" id="UP000077755">
    <property type="component" value="Chromosome 4"/>
</dbReference>
<feature type="compositionally biased region" description="Polar residues" evidence="1">
    <location>
        <begin position="103"/>
        <end position="117"/>
    </location>
</feature>
<sequence>MGKPSDLLPPPVRERFVTTEGKSVPQLTIDSILDIKVQPGQEVCLFQIKVTQYNTSHGCEEYTITRVLTDATSEATKARPATEADASKVGGHSDAEPSKRTAHPTTATEVQASTNGNKRPKTG</sequence>
<dbReference type="Gramene" id="KZM80198">
    <property type="protein sequence ID" value="KZM80198"/>
    <property type="gene ID" value="DCAR_032316"/>
</dbReference>
<evidence type="ECO:0000256" key="1">
    <source>
        <dbReference type="SAM" id="MobiDB-lite"/>
    </source>
</evidence>
<reference evidence="2" key="2">
    <citation type="submission" date="2022-03" db="EMBL/GenBank/DDBJ databases">
        <title>Draft title - Genomic analysis of global carrot germplasm unveils the trajectory of domestication and the origin of high carotenoid orange carrot.</title>
        <authorList>
            <person name="Iorizzo M."/>
            <person name="Ellison S."/>
            <person name="Senalik D."/>
            <person name="Macko-Podgorni A."/>
            <person name="Grzebelus D."/>
            <person name="Bostan H."/>
            <person name="Rolling W."/>
            <person name="Curaba J."/>
            <person name="Simon P."/>
        </authorList>
    </citation>
    <scope>NUCLEOTIDE SEQUENCE</scope>
    <source>
        <tissue evidence="2">Leaf</tissue>
    </source>
</reference>
<evidence type="ECO:0000313" key="3">
    <source>
        <dbReference type="Proteomes" id="UP000077755"/>
    </source>
</evidence>
<feature type="region of interest" description="Disordered" evidence="1">
    <location>
        <begin position="71"/>
        <end position="123"/>
    </location>
</feature>